<evidence type="ECO:0000313" key="5">
    <source>
        <dbReference type="EMBL" id="GAB18056.1"/>
    </source>
</evidence>
<keyword evidence="2" id="KW-0067">ATP-binding</keyword>
<dbReference type="GO" id="GO:0006298">
    <property type="term" value="P:mismatch repair"/>
    <property type="evidence" value="ECO:0007669"/>
    <property type="project" value="InterPro"/>
</dbReference>
<evidence type="ECO:0000256" key="1">
    <source>
        <dbReference type="ARBA" id="ARBA00022741"/>
    </source>
</evidence>
<keyword evidence="6" id="KW-1185">Reference proteome</keyword>
<accession>H0QZ05</accession>
<name>H0QZ05_9ACTN</name>
<dbReference type="InterPro" id="IPR045076">
    <property type="entry name" value="MutS"/>
</dbReference>
<dbReference type="Pfam" id="PF00488">
    <property type="entry name" value="MutS_V"/>
    <property type="match status" value="1"/>
</dbReference>
<dbReference type="EMBL" id="BAEH01000046">
    <property type="protein sequence ID" value="GAB18056.1"/>
    <property type="molecule type" value="Genomic_DNA"/>
</dbReference>
<dbReference type="PANTHER" id="PTHR11361">
    <property type="entry name" value="DNA MISMATCH REPAIR PROTEIN MUTS FAMILY MEMBER"/>
    <property type="match status" value="1"/>
</dbReference>
<dbReference type="GO" id="GO:0030983">
    <property type="term" value="F:mismatched DNA binding"/>
    <property type="evidence" value="ECO:0007669"/>
    <property type="project" value="InterPro"/>
</dbReference>
<dbReference type="eggNOG" id="COG0249">
    <property type="taxonomic scope" value="Bacteria"/>
</dbReference>
<feature type="domain" description="DNA mismatch repair proteins mutS family" evidence="4">
    <location>
        <begin position="315"/>
        <end position="492"/>
    </location>
</feature>
<dbReference type="STRING" id="1077974.GOEFS_046_00120"/>
<evidence type="ECO:0000256" key="3">
    <source>
        <dbReference type="ARBA" id="ARBA00023125"/>
    </source>
</evidence>
<organism evidence="5 6">
    <name type="scientific">Gordonia effusa NBRC 100432</name>
    <dbReference type="NCBI Taxonomy" id="1077974"/>
    <lineage>
        <taxon>Bacteria</taxon>
        <taxon>Bacillati</taxon>
        <taxon>Actinomycetota</taxon>
        <taxon>Actinomycetes</taxon>
        <taxon>Mycobacteriales</taxon>
        <taxon>Gordoniaceae</taxon>
        <taxon>Gordonia</taxon>
    </lineage>
</organism>
<dbReference type="InterPro" id="IPR027417">
    <property type="entry name" value="P-loop_NTPase"/>
</dbReference>
<protein>
    <submittedName>
        <fullName evidence="5">DNA mismatch repair protein MutS</fullName>
    </submittedName>
</protein>
<dbReference type="GO" id="GO:0140664">
    <property type="term" value="F:ATP-dependent DNA damage sensor activity"/>
    <property type="evidence" value="ECO:0007669"/>
    <property type="project" value="InterPro"/>
</dbReference>
<comment type="caution">
    <text evidence="5">The sequence shown here is derived from an EMBL/GenBank/DDBJ whole genome shotgun (WGS) entry which is preliminary data.</text>
</comment>
<dbReference type="PANTHER" id="PTHR11361:SF34">
    <property type="entry name" value="DNA MISMATCH REPAIR PROTEIN MSH1, MITOCHONDRIAL"/>
    <property type="match status" value="1"/>
</dbReference>
<evidence type="ECO:0000313" key="6">
    <source>
        <dbReference type="Proteomes" id="UP000035034"/>
    </source>
</evidence>
<keyword evidence="3" id="KW-0238">DNA-binding</keyword>
<dbReference type="SUPFAM" id="SSF52540">
    <property type="entry name" value="P-loop containing nucleoside triphosphate hydrolases"/>
    <property type="match status" value="1"/>
</dbReference>
<dbReference type="InterPro" id="IPR000432">
    <property type="entry name" value="DNA_mismatch_repair_MutS_C"/>
</dbReference>
<evidence type="ECO:0000259" key="4">
    <source>
        <dbReference type="SMART" id="SM00534"/>
    </source>
</evidence>
<dbReference type="GO" id="GO:0005524">
    <property type="term" value="F:ATP binding"/>
    <property type="evidence" value="ECO:0007669"/>
    <property type="project" value="UniProtKB-KW"/>
</dbReference>
<proteinExistence type="predicted"/>
<dbReference type="Gene3D" id="3.40.50.300">
    <property type="entry name" value="P-loop containing nucleotide triphosphate hydrolases"/>
    <property type="match status" value="1"/>
</dbReference>
<dbReference type="SMART" id="SM00534">
    <property type="entry name" value="MUTSac"/>
    <property type="match status" value="1"/>
</dbReference>
<keyword evidence="1" id="KW-0547">Nucleotide-binding</keyword>
<reference evidence="5 6" key="1">
    <citation type="submission" date="2011-12" db="EMBL/GenBank/DDBJ databases">
        <title>Whole genome shotgun sequence of Gordonia effusa NBRC 100432.</title>
        <authorList>
            <person name="Yoshida I."/>
            <person name="Takarada H."/>
            <person name="Hosoyama A."/>
            <person name="Tsuchikane K."/>
            <person name="Katsumata H."/>
            <person name="Yamazaki S."/>
            <person name="Fujita N."/>
        </authorList>
    </citation>
    <scope>NUCLEOTIDE SEQUENCE [LARGE SCALE GENOMIC DNA]</scope>
    <source>
        <strain evidence="5 6">NBRC 100432</strain>
    </source>
</reference>
<dbReference type="GO" id="GO:0005829">
    <property type="term" value="C:cytosol"/>
    <property type="evidence" value="ECO:0007669"/>
    <property type="project" value="TreeGrafter"/>
</dbReference>
<dbReference type="AlphaFoldDB" id="H0QZ05"/>
<dbReference type="Proteomes" id="UP000035034">
    <property type="component" value="Unassembled WGS sequence"/>
</dbReference>
<evidence type="ECO:0000256" key="2">
    <source>
        <dbReference type="ARBA" id="ARBA00022840"/>
    </source>
</evidence>
<gene>
    <name evidence="5" type="primary">mutS</name>
    <name evidence="5" type="ORF">GOEFS_046_00120</name>
</gene>
<sequence>MYPDRDCDVAARAPDGAHEVMADLGLSPIIAAMGGDDPYLCKVATVSLFDAAASVDSIVYRQQGVADAASNLATVQSAYAIAVAAGEDLRKHVRISIGRTSPERFMYRSRSAVELLSRRLAQLTALMRDHREKFTSPPFSAFCAYLADTFDRDYLAAVRRHLDDLEFTQGALISAGLGRGNAPTGYLVRQPHRKAISDLVSTDRGYGFRVDRHDPTASELLGDVRGRGLHEVAATLADAADNLERFFATVQWELGFHLGAVRLQHTLLELGGAMCWPVPEPRGSMKWRCRGLYDAGFALRRGGPLVGNDADTGGAALLMITGANQGGKSTFLRSIGVAQMMMQAGLPIAATEFAAGVRSGVHTHFTHAEDPSMTKGHLDEELERMSRIIDRLAPGALILLDESFASTNEHEATGLAAQIVEALIDSGHQLCYVTHMYELARRFYDAGKGHFIRAQRCDDESRPFHLVSSGPMETSYGVDLYRAVFGVDLPAS</sequence>